<evidence type="ECO:0000313" key="2">
    <source>
        <dbReference type="Proteomes" id="UP001341840"/>
    </source>
</evidence>
<evidence type="ECO:0000313" key="1">
    <source>
        <dbReference type="EMBL" id="MED6126678.1"/>
    </source>
</evidence>
<name>A0ABU6RSD6_9FABA</name>
<reference evidence="1 2" key="1">
    <citation type="journal article" date="2023" name="Plants (Basel)">
        <title>Bridging the Gap: Combining Genomics and Transcriptomics Approaches to Understand Stylosanthes scabra, an Orphan Legume from the Brazilian Caatinga.</title>
        <authorList>
            <person name="Ferreira-Neto J.R.C."/>
            <person name="da Silva M.D."/>
            <person name="Binneck E."/>
            <person name="de Melo N.F."/>
            <person name="da Silva R.H."/>
            <person name="de Melo A.L.T.M."/>
            <person name="Pandolfi V."/>
            <person name="Bustamante F.O."/>
            <person name="Brasileiro-Vidal A.C."/>
            <person name="Benko-Iseppon A.M."/>
        </authorList>
    </citation>
    <scope>NUCLEOTIDE SEQUENCE [LARGE SCALE GENOMIC DNA]</scope>
    <source>
        <tissue evidence="1">Leaves</tissue>
    </source>
</reference>
<protein>
    <submittedName>
        <fullName evidence="1">Uncharacterized protein</fullName>
    </submittedName>
</protein>
<sequence>MLLRAIKLLSSYIITQSNSSLLNVDRNNFGPFSGISNAHRKSKSSCGNPHTNWWMRVMDDFKRQPRNWNRVNLVAGTLWKLWHNCNLRVFKGTSCSVVSILSMATELIS</sequence>
<comment type="caution">
    <text evidence="1">The sequence shown here is derived from an EMBL/GenBank/DDBJ whole genome shotgun (WGS) entry which is preliminary data.</text>
</comment>
<gene>
    <name evidence="1" type="ORF">PIB30_080700</name>
</gene>
<dbReference type="Proteomes" id="UP001341840">
    <property type="component" value="Unassembled WGS sequence"/>
</dbReference>
<organism evidence="1 2">
    <name type="scientific">Stylosanthes scabra</name>
    <dbReference type="NCBI Taxonomy" id="79078"/>
    <lineage>
        <taxon>Eukaryota</taxon>
        <taxon>Viridiplantae</taxon>
        <taxon>Streptophyta</taxon>
        <taxon>Embryophyta</taxon>
        <taxon>Tracheophyta</taxon>
        <taxon>Spermatophyta</taxon>
        <taxon>Magnoliopsida</taxon>
        <taxon>eudicotyledons</taxon>
        <taxon>Gunneridae</taxon>
        <taxon>Pentapetalae</taxon>
        <taxon>rosids</taxon>
        <taxon>fabids</taxon>
        <taxon>Fabales</taxon>
        <taxon>Fabaceae</taxon>
        <taxon>Papilionoideae</taxon>
        <taxon>50 kb inversion clade</taxon>
        <taxon>dalbergioids sensu lato</taxon>
        <taxon>Dalbergieae</taxon>
        <taxon>Pterocarpus clade</taxon>
        <taxon>Stylosanthes</taxon>
    </lineage>
</organism>
<keyword evidence="2" id="KW-1185">Reference proteome</keyword>
<dbReference type="EMBL" id="JASCZI010031391">
    <property type="protein sequence ID" value="MED6126678.1"/>
    <property type="molecule type" value="Genomic_DNA"/>
</dbReference>
<accession>A0ABU6RSD6</accession>
<proteinExistence type="predicted"/>